<evidence type="ECO:0000313" key="4">
    <source>
        <dbReference type="EMBL" id="CAK9138858.1"/>
    </source>
</evidence>
<evidence type="ECO:0000259" key="3">
    <source>
        <dbReference type="Pfam" id="PF26576"/>
    </source>
</evidence>
<keyword evidence="1" id="KW-0805">Transcription regulation</keyword>
<evidence type="ECO:0000256" key="2">
    <source>
        <dbReference type="ARBA" id="ARBA00023163"/>
    </source>
</evidence>
<reference evidence="4 5" key="1">
    <citation type="submission" date="2024-02" db="EMBL/GenBank/DDBJ databases">
        <authorList>
            <person name="Vignale AGUSTIN F."/>
            <person name="Sosa J E."/>
            <person name="Modenutti C."/>
        </authorList>
    </citation>
    <scope>NUCLEOTIDE SEQUENCE [LARGE SCALE GENOMIC DNA]</scope>
</reference>
<dbReference type="PANTHER" id="PTHR33124">
    <property type="entry name" value="TRANSCRIPTION FACTOR IBH1-LIKE 1"/>
    <property type="match status" value="1"/>
</dbReference>
<keyword evidence="2" id="KW-0804">Transcription</keyword>
<evidence type="ECO:0000313" key="5">
    <source>
        <dbReference type="Proteomes" id="UP001642360"/>
    </source>
</evidence>
<dbReference type="Proteomes" id="UP001642360">
    <property type="component" value="Unassembled WGS sequence"/>
</dbReference>
<dbReference type="InterPro" id="IPR059002">
    <property type="entry name" value="IBH1_N"/>
</dbReference>
<feature type="domain" description="IBH1-like N-terminal" evidence="3">
    <location>
        <begin position="7"/>
        <end position="67"/>
    </location>
</feature>
<dbReference type="PANTHER" id="PTHR33124:SF5">
    <property type="entry name" value="TRANSCRIPTION FACTOR IBH1-LIKE 1"/>
    <property type="match status" value="1"/>
</dbReference>
<evidence type="ECO:0000256" key="1">
    <source>
        <dbReference type="ARBA" id="ARBA00023015"/>
    </source>
</evidence>
<organism evidence="4 5">
    <name type="scientific">Ilex paraguariensis</name>
    <name type="common">yerba mate</name>
    <dbReference type="NCBI Taxonomy" id="185542"/>
    <lineage>
        <taxon>Eukaryota</taxon>
        <taxon>Viridiplantae</taxon>
        <taxon>Streptophyta</taxon>
        <taxon>Embryophyta</taxon>
        <taxon>Tracheophyta</taxon>
        <taxon>Spermatophyta</taxon>
        <taxon>Magnoliopsida</taxon>
        <taxon>eudicotyledons</taxon>
        <taxon>Gunneridae</taxon>
        <taxon>Pentapetalae</taxon>
        <taxon>asterids</taxon>
        <taxon>campanulids</taxon>
        <taxon>Aquifoliales</taxon>
        <taxon>Aquifoliaceae</taxon>
        <taxon>Ilex</taxon>
    </lineage>
</organism>
<proteinExistence type="predicted"/>
<dbReference type="InterPro" id="IPR044660">
    <property type="entry name" value="IBH1-like"/>
</dbReference>
<gene>
    <name evidence="4" type="ORF">ILEXP_LOCUS6212</name>
</gene>
<protein>
    <recommendedName>
        <fullName evidence="3">IBH1-like N-terminal domain-containing protein</fullName>
    </recommendedName>
</protein>
<name>A0ABC8R1G6_9AQUA</name>
<dbReference type="AlphaFoldDB" id="A0ABC8R1G6"/>
<keyword evidence="5" id="KW-1185">Reference proteome</keyword>
<dbReference type="Pfam" id="PF26576">
    <property type="entry name" value="IBH1_N"/>
    <property type="match status" value="1"/>
</dbReference>
<dbReference type="EMBL" id="CAUOFW020000923">
    <property type="protein sequence ID" value="CAK9138858.1"/>
    <property type="molecule type" value="Genomic_DNA"/>
</dbReference>
<comment type="caution">
    <text evidence="4">The sequence shown here is derived from an EMBL/GenBank/DDBJ whole genome shotgun (WGS) entry which is preliminary data.</text>
</comment>
<accession>A0ABC8R1G6</accession>
<sequence>MHSLSLLKQEFLKKWIIGLQIYKASKEDMSLLERKKAIKLSANLAMASTQNLRTHWSRTLIADASKEDNNKILVEHILGSDSKTLKKISTSLTYNKRVRSKKILKRSCSLHRRKKIAPQGVMASSIAKTLVKKRTQLLRSLVPGGEFIDEFSLIRETLDYILSLRVQVDVMRQVTKATEHLNRNKVVNN</sequence>